<comment type="caution">
    <text evidence="2">The sequence shown here is derived from an EMBL/GenBank/DDBJ whole genome shotgun (WGS) entry which is preliminary data.</text>
</comment>
<dbReference type="PANTHER" id="PTHR19964:SF92">
    <property type="entry name" value="PATJ HOMOLOG"/>
    <property type="match status" value="1"/>
</dbReference>
<dbReference type="InterPro" id="IPR036034">
    <property type="entry name" value="PDZ_sf"/>
</dbReference>
<dbReference type="PANTHER" id="PTHR19964">
    <property type="entry name" value="MULTIPLE PDZ DOMAIN PROTEIN"/>
    <property type="match status" value="1"/>
</dbReference>
<dbReference type="SMART" id="SM00228">
    <property type="entry name" value="PDZ"/>
    <property type="match status" value="1"/>
</dbReference>
<name>A0A016S759_9BILA</name>
<reference evidence="3" key="1">
    <citation type="journal article" date="2015" name="Nat. Genet.">
        <title>The genome and transcriptome of the zoonotic hookworm Ancylostoma ceylanicum identify infection-specific gene families.</title>
        <authorList>
            <person name="Schwarz E.M."/>
            <person name="Hu Y."/>
            <person name="Antoshechkin I."/>
            <person name="Miller M.M."/>
            <person name="Sternberg P.W."/>
            <person name="Aroian R.V."/>
        </authorList>
    </citation>
    <scope>NUCLEOTIDE SEQUENCE</scope>
    <source>
        <strain evidence="3">HY135</strain>
    </source>
</reference>
<dbReference type="Proteomes" id="UP000024635">
    <property type="component" value="Unassembled WGS sequence"/>
</dbReference>
<dbReference type="EMBL" id="JARK01001622">
    <property type="protein sequence ID" value="EYB86054.1"/>
    <property type="molecule type" value="Genomic_DNA"/>
</dbReference>
<dbReference type="AlphaFoldDB" id="A0A016S759"/>
<dbReference type="PROSITE" id="PS50106">
    <property type="entry name" value="PDZ"/>
    <property type="match status" value="1"/>
</dbReference>
<protein>
    <recommendedName>
        <fullName evidence="1">PDZ domain-containing protein</fullName>
    </recommendedName>
</protein>
<sequence length="199" mass="21071">MSSGVLGSRVISVWCIPMVSNTEESVIIPEQPLNLHNGQSLLQSLAELEKSSGEQSSVFNTGNDTSRFALIDLEADSKGFGFNIVGGKDSPHIPGHSGIFVSIIKQDGPAYNDGRLSVGDLILSINGIDLVNKTHDEAVAIFRSQAGSAAQLLVEIAAENRILNEHFTADTHVTAGKSSLYDSSNLSSPGSMTPIIRHG</sequence>
<feature type="domain" description="PDZ" evidence="1">
    <location>
        <begin position="70"/>
        <end position="144"/>
    </location>
</feature>
<dbReference type="Pfam" id="PF00595">
    <property type="entry name" value="PDZ"/>
    <property type="match status" value="1"/>
</dbReference>
<evidence type="ECO:0000259" key="1">
    <source>
        <dbReference type="PROSITE" id="PS50106"/>
    </source>
</evidence>
<proteinExistence type="predicted"/>
<gene>
    <name evidence="2" type="primary">Acey_s0286.g1397</name>
    <name evidence="2" type="synonym">Acey-mics-1</name>
    <name evidence="2" type="ORF">Y032_0286g1397</name>
</gene>
<dbReference type="OrthoDB" id="123971at2759"/>
<evidence type="ECO:0000313" key="2">
    <source>
        <dbReference type="EMBL" id="EYB86054.1"/>
    </source>
</evidence>
<dbReference type="InterPro" id="IPR001478">
    <property type="entry name" value="PDZ"/>
</dbReference>
<dbReference type="Gene3D" id="2.30.42.10">
    <property type="match status" value="1"/>
</dbReference>
<dbReference type="InterPro" id="IPR051342">
    <property type="entry name" value="PDZ_scaffold"/>
</dbReference>
<dbReference type="STRING" id="53326.A0A016S759"/>
<organism evidence="2 3">
    <name type="scientific">Ancylostoma ceylanicum</name>
    <dbReference type="NCBI Taxonomy" id="53326"/>
    <lineage>
        <taxon>Eukaryota</taxon>
        <taxon>Metazoa</taxon>
        <taxon>Ecdysozoa</taxon>
        <taxon>Nematoda</taxon>
        <taxon>Chromadorea</taxon>
        <taxon>Rhabditida</taxon>
        <taxon>Rhabditina</taxon>
        <taxon>Rhabditomorpha</taxon>
        <taxon>Strongyloidea</taxon>
        <taxon>Ancylostomatidae</taxon>
        <taxon>Ancylostomatinae</taxon>
        <taxon>Ancylostoma</taxon>
    </lineage>
</organism>
<dbReference type="SUPFAM" id="SSF50156">
    <property type="entry name" value="PDZ domain-like"/>
    <property type="match status" value="1"/>
</dbReference>
<keyword evidence="3" id="KW-1185">Reference proteome</keyword>
<accession>A0A016S759</accession>
<evidence type="ECO:0000313" key="3">
    <source>
        <dbReference type="Proteomes" id="UP000024635"/>
    </source>
</evidence>